<organism evidence="1 2">
    <name type="scientific">Pistacia integerrima</name>
    <dbReference type="NCBI Taxonomy" id="434235"/>
    <lineage>
        <taxon>Eukaryota</taxon>
        <taxon>Viridiplantae</taxon>
        <taxon>Streptophyta</taxon>
        <taxon>Embryophyta</taxon>
        <taxon>Tracheophyta</taxon>
        <taxon>Spermatophyta</taxon>
        <taxon>Magnoliopsida</taxon>
        <taxon>eudicotyledons</taxon>
        <taxon>Gunneridae</taxon>
        <taxon>Pentapetalae</taxon>
        <taxon>rosids</taxon>
        <taxon>malvids</taxon>
        <taxon>Sapindales</taxon>
        <taxon>Anacardiaceae</taxon>
        <taxon>Pistacia</taxon>
    </lineage>
</organism>
<accession>A0ACC0YEY4</accession>
<dbReference type="Proteomes" id="UP001163603">
    <property type="component" value="Chromosome 7"/>
</dbReference>
<protein>
    <submittedName>
        <fullName evidence="1">Uncharacterized protein</fullName>
    </submittedName>
</protein>
<evidence type="ECO:0000313" key="2">
    <source>
        <dbReference type="Proteomes" id="UP001163603"/>
    </source>
</evidence>
<reference evidence="2" key="1">
    <citation type="journal article" date="2023" name="G3 (Bethesda)">
        <title>Genome assembly and association tests identify interacting loci associated with vigor, precocity, and sex in interspecific pistachio rootstocks.</title>
        <authorList>
            <person name="Palmer W."/>
            <person name="Jacygrad E."/>
            <person name="Sagayaradj S."/>
            <person name="Cavanaugh K."/>
            <person name="Han R."/>
            <person name="Bertier L."/>
            <person name="Beede B."/>
            <person name="Kafkas S."/>
            <person name="Golino D."/>
            <person name="Preece J."/>
            <person name="Michelmore R."/>
        </authorList>
    </citation>
    <scope>NUCLEOTIDE SEQUENCE [LARGE SCALE GENOMIC DNA]</scope>
</reference>
<name>A0ACC0YEY4_9ROSI</name>
<keyword evidence="2" id="KW-1185">Reference proteome</keyword>
<dbReference type="EMBL" id="CM047742">
    <property type="protein sequence ID" value="KAJ0035715.1"/>
    <property type="molecule type" value="Genomic_DNA"/>
</dbReference>
<proteinExistence type="predicted"/>
<sequence>MGIAQTLAPSADINRRLIRLKFKVHIINGFLSNRKPLIIHCYSRDDDLGEHTLWMNDSFNFHFRVSLIRFTHFWCFFQWDSHYKRMEVFQLDDEYNLCFDTANCYWLVDEDGFFLSADNATWYHRNDWNP</sequence>
<evidence type="ECO:0000313" key="1">
    <source>
        <dbReference type="EMBL" id="KAJ0035715.1"/>
    </source>
</evidence>
<gene>
    <name evidence="1" type="ORF">Pint_25182</name>
</gene>
<comment type="caution">
    <text evidence="1">The sequence shown here is derived from an EMBL/GenBank/DDBJ whole genome shotgun (WGS) entry which is preliminary data.</text>
</comment>